<feature type="region of interest" description="Disordered" evidence="1">
    <location>
        <begin position="356"/>
        <end position="376"/>
    </location>
</feature>
<evidence type="ECO:0000256" key="1">
    <source>
        <dbReference type="SAM" id="MobiDB-lite"/>
    </source>
</evidence>
<dbReference type="OrthoDB" id="1393025at2"/>
<evidence type="ECO:0000313" key="3">
    <source>
        <dbReference type="Proteomes" id="UP000266067"/>
    </source>
</evidence>
<dbReference type="InterPro" id="IPR019861">
    <property type="entry name" value="PorP/SprF_Bacteroidetes"/>
</dbReference>
<sequence length="611" mass="69686">MNLTQSGILTYKSQSAMEIKLPPFFQTTFPSQFERYLFALLIVLFLGLPLQAQEENNPYVSYDVPFQNLLKFNRFLINPTFSSIREDKSYVNFFHRSQSADFDNNRQNYFLSYSGRLNDKVGLGFSLYNQQAGVISNLGVMANYSHGIQLGEESSLTFGVNIPYYVSSFDPSRAITQNQDPSLGELEESSVISFQPGLNLSIGKFDFGVFAQNLVDYNIKSGKSLTNLNQKTFSGHIQFAHEFENGRGIFEDGRLMPLARARFEGNEDPVFGGGIILDLPKLGWIQGGYDQFYGASAGTGFNLNQRLSFGYNFEKSLTNSIANLGVTHEISIAYSFVPNLSKNTFVSNEEEEKKKIENSAVADASDEAEKTKQQSKLDVETTLRPYNKEDRAYWEERIAQLQEQQEDSYAVIDDLLYKMDSMKQSREQEMEKRFEMVMRIVKRHNGNEIPDIEKNAQKLYLADNQDLDSVYNAIEVSTTAALAQNTTPVTKQTKTKSEGTFNGGDFKPIEKFINLEGVGQGHYIVANVFKNEIYLKNFMQELKSQGLEAQYFKNPDNGLNYVYLAKYEENEKAYAAYKSQMKGKYQDEIWIMHVENPRYSNWADAIFQDIE</sequence>
<dbReference type="AlphaFoldDB" id="A0A3A1NBH9"/>
<dbReference type="Pfam" id="PF11751">
    <property type="entry name" value="PorP_SprF"/>
    <property type="match status" value="1"/>
</dbReference>
<protein>
    <submittedName>
        <fullName evidence="2">Type IX secretion system membrane protein PorP/SprF</fullName>
    </submittedName>
</protein>
<name>A0A3A1NBH9_9FLAO</name>
<keyword evidence="3" id="KW-1185">Reference proteome</keyword>
<gene>
    <name evidence="2" type="ORF">D2V08_10180</name>
</gene>
<dbReference type="Proteomes" id="UP000266067">
    <property type="component" value="Unassembled WGS sequence"/>
</dbReference>
<dbReference type="NCBIfam" id="TIGR03519">
    <property type="entry name" value="T9SS_PorP_fam"/>
    <property type="match status" value="1"/>
</dbReference>
<dbReference type="EMBL" id="QXFH01000072">
    <property type="protein sequence ID" value="RIV32793.1"/>
    <property type="molecule type" value="Genomic_DNA"/>
</dbReference>
<feature type="compositionally biased region" description="Basic and acidic residues" evidence="1">
    <location>
        <begin position="367"/>
        <end position="376"/>
    </location>
</feature>
<dbReference type="RefSeq" id="WP_119608060.1">
    <property type="nucleotide sequence ID" value="NZ_QXFH01000072.1"/>
</dbReference>
<accession>A0A3A1NBH9</accession>
<evidence type="ECO:0000313" key="2">
    <source>
        <dbReference type="EMBL" id="RIV32793.1"/>
    </source>
</evidence>
<reference evidence="2 3" key="1">
    <citation type="submission" date="2018-08" db="EMBL/GenBank/DDBJ databases">
        <title>Proposal of Muricauda 72 sp.nov. and Muricauda NH166 sp.nov., isolated from seawater.</title>
        <authorList>
            <person name="Cheng H."/>
            <person name="Wu Y.-H."/>
            <person name="Guo L.-L."/>
            <person name="Xu X.-W."/>
        </authorList>
    </citation>
    <scope>NUCLEOTIDE SEQUENCE [LARGE SCALE GENOMIC DNA]</scope>
    <source>
        <strain evidence="2 3">KCTC 22173</strain>
    </source>
</reference>
<organism evidence="2 3">
    <name type="scientific">Flagellimonas lutimaris</name>
    <dbReference type="NCBI Taxonomy" id="475082"/>
    <lineage>
        <taxon>Bacteria</taxon>
        <taxon>Pseudomonadati</taxon>
        <taxon>Bacteroidota</taxon>
        <taxon>Flavobacteriia</taxon>
        <taxon>Flavobacteriales</taxon>
        <taxon>Flavobacteriaceae</taxon>
        <taxon>Flagellimonas</taxon>
    </lineage>
</organism>
<comment type="caution">
    <text evidence="2">The sequence shown here is derived from an EMBL/GenBank/DDBJ whole genome shotgun (WGS) entry which is preliminary data.</text>
</comment>
<proteinExistence type="predicted"/>